<keyword evidence="2" id="KW-1185">Reference proteome</keyword>
<dbReference type="Proteomes" id="UP001165082">
    <property type="component" value="Unassembled WGS sequence"/>
</dbReference>
<feature type="non-terminal residue" evidence="1">
    <location>
        <position position="343"/>
    </location>
</feature>
<gene>
    <name evidence="1" type="ORF">TrRE_jg325</name>
</gene>
<comment type="caution">
    <text evidence="1">The sequence shown here is derived from an EMBL/GenBank/DDBJ whole genome shotgun (WGS) entry which is preliminary data.</text>
</comment>
<name>A0A9W7FUU2_9STRA</name>
<protein>
    <submittedName>
        <fullName evidence="1">Uncharacterized protein</fullName>
    </submittedName>
</protein>
<organism evidence="1 2">
    <name type="scientific">Triparma retinervis</name>
    <dbReference type="NCBI Taxonomy" id="2557542"/>
    <lineage>
        <taxon>Eukaryota</taxon>
        <taxon>Sar</taxon>
        <taxon>Stramenopiles</taxon>
        <taxon>Ochrophyta</taxon>
        <taxon>Bolidophyceae</taxon>
        <taxon>Parmales</taxon>
        <taxon>Triparmaceae</taxon>
        <taxon>Triparma</taxon>
    </lineage>
</organism>
<sequence length="343" mass="38098">QRVLEATAHKIERALSNPDSWEDINSPDPQLTSQTTTKLISATKYLAQIETSNYNVSTDCVKSKTLFKNYIDGVTILVETLQASIDHEINENLSLERLIINLPASDEDPTPSESITPPEQIINPVHLSSILNSLYRLHDTFVPTAQKLTTQAALQATINPSGSTGASSSNNKTTAISPLWQTLNKLNTCAKQDTAPSSCQYIVTLMSQCMEIKTHTYTNVLLNTMSKDVEAIRKALFVKGPHPDHYVHANQFIREIWNGKDGDFLGLIKQLAQPELLPSHLNKHMLRSPAIAIFNEARRSFCDPPPKHVVSFPEAYDHLTAILIVNNMVTNLPPSKVDRELLA</sequence>
<dbReference type="AlphaFoldDB" id="A0A9W7FUU2"/>
<evidence type="ECO:0000313" key="2">
    <source>
        <dbReference type="Proteomes" id="UP001165082"/>
    </source>
</evidence>
<evidence type="ECO:0000313" key="1">
    <source>
        <dbReference type="EMBL" id="GMI21133.1"/>
    </source>
</evidence>
<feature type="non-terminal residue" evidence="1">
    <location>
        <position position="1"/>
    </location>
</feature>
<accession>A0A9W7FUU2</accession>
<reference evidence="1" key="1">
    <citation type="submission" date="2022-07" db="EMBL/GenBank/DDBJ databases">
        <title>Genome analysis of Parmales, a sister group of diatoms, reveals the evolutionary specialization of diatoms from phago-mixotrophs to photoautotrophs.</title>
        <authorList>
            <person name="Ban H."/>
            <person name="Sato S."/>
            <person name="Yoshikawa S."/>
            <person name="Kazumasa Y."/>
            <person name="Nakamura Y."/>
            <person name="Ichinomiya M."/>
            <person name="Saitoh K."/>
            <person name="Sato N."/>
            <person name="Blanc-Mathieu R."/>
            <person name="Endo H."/>
            <person name="Kuwata A."/>
            <person name="Ogata H."/>
        </authorList>
    </citation>
    <scope>NUCLEOTIDE SEQUENCE</scope>
</reference>
<dbReference type="EMBL" id="BRXZ01008086">
    <property type="protein sequence ID" value="GMI21133.1"/>
    <property type="molecule type" value="Genomic_DNA"/>
</dbReference>
<proteinExistence type="predicted"/>